<organism evidence="1 2">
    <name type="scientific">Crenothrix polyspora</name>
    <dbReference type="NCBI Taxonomy" id="360316"/>
    <lineage>
        <taxon>Bacteria</taxon>
        <taxon>Pseudomonadati</taxon>
        <taxon>Pseudomonadota</taxon>
        <taxon>Gammaproteobacteria</taxon>
        <taxon>Methylococcales</taxon>
        <taxon>Crenotrichaceae</taxon>
        <taxon>Crenothrix</taxon>
    </lineage>
</organism>
<dbReference type="PANTHER" id="PTHR39550:SF1">
    <property type="entry name" value="SLL0658 PROTEIN"/>
    <property type="match status" value="1"/>
</dbReference>
<dbReference type="Proteomes" id="UP000195442">
    <property type="component" value="Unassembled WGS sequence"/>
</dbReference>
<dbReference type="OrthoDB" id="5770026at2"/>
<reference evidence="2" key="1">
    <citation type="submission" date="2017-02" db="EMBL/GenBank/DDBJ databases">
        <authorList>
            <person name="Daims H."/>
        </authorList>
    </citation>
    <scope>NUCLEOTIDE SEQUENCE [LARGE SCALE GENOMIC DNA]</scope>
</reference>
<dbReference type="RefSeq" id="WP_087148197.1">
    <property type="nucleotide sequence ID" value="NZ_FUKJ01000419.1"/>
</dbReference>
<protein>
    <recommendedName>
        <fullName evidence="3">Nucleic acid-binding protein</fullName>
    </recommendedName>
</protein>
<dbReference type="InterPro" id="IPR021799">
    <property type="entry name" value="PIN-like_prokaryotic"/>
</dbReference>
<dbReference type="EMBL" id="FUKJ01000419">
    <property type="protein sequence ID" value="SJM95408.1"/>
    <property type="molecule type" value="Genomic_DNA"/>
</dbReference>
<dbReference type="Pfam" id="PF11848">
    <property type="entry name" value="DUF3368"/>
    <property type="match status" value="1"/>
</dbReference>
<dbReference type="PANTHER" id="PTHR39550">
    <property type="entry name" value="SLL0658 PROTEIN"/>
    <property type="match status" value="1"/>
</dbReference>
<proteinExistence type="predicted"/>
<evidence type="ECO:0000313" key="2">
    <source>
        <dbReference type="Proteomes" id="UP000195442"/>
    </source>
</evidence>
<accession>A0A1R4HGN5</accession>
<keyword evidence="2" id="KW-1185">Reference proteome</keyword>
<gene>
    <name evidence="1" type="ORF">CRENPOLYSF2_550007</name>
</gene>
<evidence type="ECO:0000313" key="1">
    <source>
        <dbReference type="EMBL" id="SJM95408.1"/>
    </source>
</evidence>
<evidence type="ECO:0008006" key="3">
    <source>
        <dbReference type="Google" id="ProtNLM"/>
    </source>
</evidence>
<sequence>MVVVIADAGPVIALAKINQLHLLAALFPTLTITQAVADECLRRPSADALIIKQALNTGWLQCVANPNFKHNLSKSLGAGEQSSIEYALQTGSKTLLILDDALARKQALRKQLAIVGTAAVLFIAEQKALIVDAEILIADLNQVGYRISPAVINQLKSNTPIIKN</sequence>
<name>A0A1R4HGN5_9GAMM</name>
<dbReference type="AlphaFoldDB" id="A0A1R4HGN5"/>